<accession>Q11KM4</accession>
<organism evidence="7">
    <name type="scientific">Chelativorans sp. (strain BNC1)</name>
    <dbReference type="NCBI Taxonomy" id="266779"/>
    <lineage>
        <taxon>Bacteria</taxon>
        <taxon>Pseudomonadati</taxon>
        <taxon>Pseudomonadota</taxon>
        <taxon>Alphaproteobacteria</taxon>
        <taxon>Hyphomicrobiales</taxon>
        <taxon>Phyllobacteriaceae</taxon>
        <taxon>Chelativorans</taxon>
    </lineage>
</organism>
<evidence type="ECO:0000256" key="2">
    <source>
        <dbReference type="ARBA" id="ARBA00022692"/>
    </source>
</evidence>
<dbReference type="KEGG" id="mes:Meso_0651"/>
<feature type="transmembrane region" description="Helical" evidence="5">
    <location>
        <begin position="146"/>
        <end position="175"/>
    </location>
</feature>
<dbReference type="InterPro" id="IPR007016">
    <property type="entry name" value="O-antigen_ligase-rel_domated"/>
</dbReference>
<evidence type="ECO:0000256" key="3">
    <source>
        <dbReference type="ARBA" id="ARBA00022989"/>
    </source>
</evidence>
<feature type="transmembrane region" description="Helical" evidence="5">
    <location>
        <begin position="71"/>
        <end position="89"/>
    </location>
</feature>
<dbReference type="EMBL" id="CP000390">
    <property type="protein sequence ID" value="ABG62051.1"/>
    <property type="molecule type" value="Genomic_DNA"/>
</dbReference>
<feature type="transmembrane region" description="Helical" evidence="5">
    <location>
        <begin position="182"/>
        <end position="199"/>
    </location>
</feature>
<dbReference type="HOGENOM" id="CLU_039809_0_0_5"/>
<feature type="transmembrane region" description="Helical" evidence="5">
    <location>
        <begin position="333"/>
        <end position="354"/>
    </location>
</feature>
<feature type="transmembrane region" description="Helical" evidence="5">
    <location>
        <begin position="95"/>
        <end position="113"/>
    </location>
</feature>
<dbReference type="PANTHER" id="PTHR37422">
    <property type="entry name" value="TEICHURONIC ACID BIOSYNTHESIS PROTEIN TUAE"/>
    <property type="match status" value="1"/>
</dbReference>
<name>Q11KM4_CHESB</name>
<feature type="transmembrane region" description="Helical" evidence="5">
    <location>
        <begin position="366"/>
        <end position="386"/>
    </location>
</feature>
<dbReference type="Pfam" id="PF04932">
    <property type="entry name" value="Wzy_C"/>
    <property type="match status" value="1"/>
</dbReference>
<feature type="domain" description="O-antigen ligase-related" evidence="6">
    <location>
        <begin position="197"/>
        <end position="339"/>
    </location>
</feature>
<feature type="transmembrane region" description="Helical" evidence="5">
    <location>
        <begin position="205"/>
        <end position="223"/>
    </location>
</feature>
<dbReference type="STRING" id="266779.Meso_0651"/>
<dbReference type="InterPro" id="IPR051533">
    <property type="entry name" value="WaaL-like"/>
</dbReference>
<evidence type="ECO:0000256" key="4">
    <source>
        <dbReference type="ARBA" id="ARBA00023136"/>
    </source>
</evidence>
<evidence type="ECO:0000256" key="5">
    <source>
        <dbReference type="SAM" id="Phobius"/>
    </source>
</evidence>
<dbReference type="GO" id="GO:0016020">
    <property type="term" value="C:membrane"/>
    <property type="evidence" value="ECO:0007669"/>
    <property type="project" value="UniProtKB-SubCell"/>
</dbReference>
<sequence length="428" mass="46453">MSALGFSQIPAEAGVQPRGLRIGTAASLSFITLAALIFEALFGSLSALLFLVSGCLLLITKPVASLKGILRFWYVLILPGYCLLSILWSQFPGLSLRYALQFAITVAIAIGIATRISPTAFLRCLFSIYGIGLAGSVLFGRVRDDIGAWVGIFGSKNAFAAVICAFTLASIGILFDRGAPRPMRFAALAGLAAAGPLLIKAQSTGAILFIVPASAVALAVLLSRRFTHWQKLFLGGLLLCLSFATLILVLQYSDELFQNLLDTSGKDVTLTGRTELWDFAAQFIREHPWLGLGYRAFWVQGFPPAELLWAIFGIQARAGFNFHNTYVNNAVEIGLVGVGLQILLLYGTLIRTYIWAFRAPAPETAFFASFLTFIVCSSFIEVAVFFQFSITSIIVICALVYTVRANMGLSKTPKRNPEKALRFQMGLS</sequence>
<keyword evidence="4 5" id="KW-0472">Membrane</keyword>
<evidence type="ECO:0000256" key="1">
    <source>
        <dbReference type="ARBA" id="ARBA00004141"/>
    </source>
</evidence>
<feature type="transmembrane region" description="Helical" evidence="5">
    <location>
        <begin position="232"/>
        <end position="252"/>
    </location>
</feature>
<feature type="transmembrane region" description="Helical" evidence="5">
    <location>
        <begin position="30"/>
        <end position="59"/>
    </location>
</feature>
<evidence type="ECO:0000259" key="6">
    <source>
        <dbReference type="Pfam" id="PF04932"/>
    </source>
</evidence>
<dbReference type="PANTHER" id="PTHR37422:SF17">
    <property type="entry name" value="O-ANTIGEN LIGASE"/>
    <property type="match status" value="1"/>
</dbReference>
<dbReference type="eggNOG" id="COG3307">
    <property type="taxonomic scope" value="Bacteria"/>
</dbReference>
<evidence type="ECO:0000313" key="7">
    <source>
        <dbReference type="EMBL" id="ABG62051.1"/>
    </source>
</evidence>
<feature type="transmembrane region" description="Helical" evidence="5">
    <location>
        <begin position="120"/>
        <end position="140"/>
    </location>
</feature>
<protein>
    <submittedName>
        <fullName evidence="7">O-antigen polymerase</fullName>
    </submittedName>
</protein>
<keyword evidence="2 5" id="KW-0812">Transmembrane</keyword>
<dbReference type="OrthoDB" id="4391260at2"/>
<dbReference type="AlphaFoldDB" id="Q11KM4"/>
<keyword evidence="3 5" id="KW-1133">Transmembrane helix</keyword>
<gene>
    <name evidence="7" type="ordered locus">Meso_0651</name>
</gene>
<comment type="subcellular location">
    <subcellularLocation>
        <location evidence="1">Membrane</location>
        <topology evidence="1">Multi-pass membrane protein</topology>
    </subcellularLocation>
</comment>
<reference evidence="7" key="1">
    <citation type="submission" date="2006-06" db="EMBL/GenBank/DDBJ databases">
        <title>Complete sequence of chromosome of Chelativorans sp. BNC1.</title>
        <authorList>
            <consortium name="US DOE Joint Genome Institute"/>
            <person name="Copeland A."/>
            <person name="Lucas S."/>
            <person name="Lapidus A."/>
            <person name="Barry K."/>
            <person name="Detter J.C."/>
            <person name="Glavina del Rio T."/>
            <person name="Hammon N."/>
            <person name="Israni S."/>
            <person name="Dalin E."/>
            <person name="Tice H."/>
            <person name="Pitluck S."/>
            <person name="Chertkov O."/>
            <person name="Brettin T."/>
            <person name="Bruce D."/>
            <person name="Han C."/>
            <person name="Tapia R."/>
            <person name="Gilna P."/>
            <person name="Schmutz J."/>
            <person name="Larimer F."/>
            <person name="Land M."/>
            <person name="Hauser L."/>
            <person name="Kyrpides N."/>
            <person name="Mikhailova N."/>
            <person name="Richardson P."/>
        </authorList>
    </citation>
    <scope>NUCLEOTIDE SEQUENCE</scope>
    <source>
        <strain evidence="7">BNC1</strain>
    </source>
</reference>
<proteinExistence type="predicted"/>